<dbReference type="AlphaFoldDB" id="A0A9P5TLW2"/>
<reference evidence="10" key="1">
    <citation type="submission" date="2020-11" db="EMBL/GenBank/DDBJ databases">
        <authorList>
            <consortium name="DOE Joint Genome Institute"/>
            <person name="Ahrendt S."/>
            <person name="Riley R."/>
            <person name="Andreopoulos W."/>
            <person name="LaButti K."/>
            <person name="Pangilinan J."/>
            <person name="Ruiz-duenas F.J."/>
            <person name="Barrasa J.M."/>
            <person name="Sanchez-Garcia M."/>
            <person name="Camarero S."/>
            <person name="Miyauchi S."/>
            <person name="Serrano A."/>
            <person name="Linde D."/>
            <person name="Babiker R."/>
            <person name="Drula E."/>
            <person name="Ayuso-Fernandez I."/>
            <person name="Pacheco R."/>
            <person name="Padilla G."/>
            <person name="Ferreira P."/>
            <person name="Barriuso J."/>
            <person name="Kellner H."/>
            <person name="Castanera R."/>
            <person name="Alfaro M."/>
            <person name="Ramirez L."/>
            <person name="Pisabarro A.G."/>
            <person name="Kuo A."/>
            <person name="Tritt A."/>
            <person name="Lipzen A."/>
            <person name="He G."/>
            <person name="Yan M."/>
            <person name="Ng V."/>
            <person name="Cullen D."/>
            <person name="Martin F."/>
            <person name="Rosso M.-N."/>
            <person name="Henrissat B."/>
            <person name="Hibbett D."/>
            <person name="Martinez A.T."/>
            <person name="Grigoriev I.V."/>
        </authorList>
    </citation>
    <scope>NUCLEOTIDE SEQUENCE</scope>
    <source>
        <strain evidence="10">AH 44721</strain>
    </source>
</reference>
<feature type="compositionally biased region" description="Polar residues" evidence="8">
    <location>
        <begin position="248"/>
        <end position="260"/>
    </location>
</feature>
<dbReference type="PROSITE" id="PS00028">
    <property type="entry name" value="ZINC_FINGER_C2H2_1"/>
    <property type="match status" value="1"/>
</dbReference>
<keyword evidence="2" id="KW-0479">Metal-binding</keyword>
<dbReference type="PANTHER" id="PTHR40626">
    <property type="entry name" value="MIP31509P"/>
    <property type="match status" value="1"/>
</dbReference>
<evidence type="ECO:0000256" key="3">
    <source>
        <dbReference type="ARBA" id="ARBA00022737"/>
    </source>
</evidence>
<dbReference type="SUPFAM" id="SSF57667">
    <property type="entry name" value="beta-beta-alpha zinc fingers"/>
    <property type="match status" value="1"/>
</dbReference>
<evidence type="ECO:0000256" key="1">
    <source>
        <dbReference type="ARBA" id="ARBA00004123"/>
    </source>
</evidence>
<evidence type="ECO:0000256" key="4">
    <source>
        <dbReference type="ARBA" id="ARBA00022771"/>
    </source>
</evidence>
<feature type="region of interest" description="Disordered" evidence="8">
    <location>
        <begin position="1"/>
        <end position="25"/>
    </location>
</feature>
<evidence type="ECO:0000256" key="2">
    <source>
        <dbReference type="ARBA" id="ARBA00022723"/>
    </source>
</evidence>
<comment type="caution">
    <text evidence="10">The sequence shown here is derived from an EMBL/GenBank/DDBJ whole genome shotgun (WGS) entry which is preliminary data.</text>
</comment>
<keyword evidence="5" id="KW-0862">Zinc</keyword>
<dbReference type="OrthoDB" id="8922241at2759"/>
<feature type="compositionally biased region" description="Low complexity" evidence="8">
    <location>
        <begin position="217"/>
        <end position="247"/>
    </location>
</feature>
<keyword evidence="4 7" id="KW-0863">Zinc-finger</keyword>
<feature type="compositionally biased region" description="Basic and acidic residues" evidence="8">
    <location>
        <begin position="94"/>
        <end position="104"/>
    </location>
</feature>
<dbReference type="Proteomes" id="UP000724874">
    <property type="component" value="Unassembled WGS sequence"/>
</dbReference>
<evidence type="ECO:0000259" key="9">
    <source>
        <dbReference type="PROSITE" id="PS50157"/>
    </source>
</evidence>
<dbReference type="PANTHER" id="PTHR40626:SF11">
    <property type="entry name" value="ZINC FINGER PROTEIN YPR022C"/>
    <property type="match status" value="1"/>
</dbReference>
<feature type="domain" description="C2H2-type" evidence="9">
    <location>
        <begin position="27"/>
        <end position="57"/>
    </location>
</feature>
<keyword evidence="3" id="KW-0677">Repeat</keyword>
<dbReference type="PROSITE" id="PS50157">
    <property type="entry name" value="ZINC_FINGER_C2H2_2"/>
    <property type="match status" value="2"/>
</dbReference>
<dbReference type="Gene3D" id="3.30.160.60">
    <property type="entry name" value="Classic Zinc Finger"/>
    <property type="match status" value="2"/>
</dbReference>
<dbReference type="Pfam" id="PF00096">
    <property type="entry name" value="zf-C2H2"/>
    <property type="match status" value="2"/>
</dbReference>
<feature type="compositionally biased region" description="Polar residues" evidence="8">
    <location>
        <begin position="199"/>
        <end position="209"/>
    </location>
</feature>
<keyword evidence="11" id="KW-1185">Reference proteome</keyword>
<evidence type="ECO:0000313" key="10">
    <source>
        <dbReference type="EMBL" id="KAF8893673.1"/>
    </source>
</evidence>
<dbReference type="SMART" id="SM00355">
    <property type="entry name" value="ZnF_C2H2"/>
    <property type="match status" value="2"/>
</dbReference>
<accession>A0A9P5TLW2</accession>
<evidence type="ECO:0000256" key="6">
    <source>
        <dbReference type="ARBA" id="ARBA00023242"/>
    </source>
</evidence>
<feature type="region of interest" description="Disordered" evidence="8">
    <location>
        <begin position="75"/>
        <end position="116"/>
    </location>
</feature>
<dbReference type="GO" id="GO:0005634">
    <property type="term" value="C:nucleus"/>
    <property type="evidence" value="ECO:0007669"/>
    <property type="project" value="UniProtKB-SubCell"/>
</dbReference>
<dbReference type="GO" id="GO:0000978">
    <property type="term" value="F:RNA polymerase II cis-regulatory region sequence-specific DNA binding"/>
    <property type="evidence" value="ECO:0007669"/>
    <property type="project" value="InterPro"/>
</dbReference>
<feature type="compositionally biased region" description="Polar residues" evidence="8">
    <location>
        <begin position="1"/>
        <end position="10"/>
    </location>
</feature>
<dbReference type="GO" id="GO:0008270">
    <property type="term" value="F:zinc ion binding"/>
    <property type="evidence" value="ECO:0007669"/>
    <property type="project" value="UniProtKB-KW"/>
</dbReference>
<dbReference type="GO" id="GO:0000981">
    <property type="term" value="F:DNA-binding transcription factor activity, RNA polymerase II-specific"/>
    <property type="evidence" value="ECO:0007669"/>
    <property type="project" value="InterPro"/>
</dbReference>
<dbReference type="GO" id="GO:0000785">
    <property type="term" value="C:chromatin"/>
    <property type="evidence" value="ECO:0007669"/>
    <property type="project" value="TreeGrafter"/>
</dbReference>
<dbReference type="EMBL" id="JADNYJ010000066">
    <property type="protein sequence ID" value="KAF8893673.1"/>
    <property type="molecule type" value="Genomic_DNA"/>
</dbReference>
<comment type="subcellular location">
    <subcellularLocation>
        <location evidence="1">Nucleus</location>
    </subcellularLocation>
</comment>
<evidence type="ECO:0000313" key="11">
    <source>
        <dbReference type="Proteomes" id="UP000724874"/>
    </source>
</evidence>
<protein>
    <recommendedName>
        <fullName evidence="9">C2H2-type domain-containing protein</fullName>
    </recommendedName>
</protein>
<name>A0A9P5TLW2_GYMJU</name>
<sequence length="377" mass="41248">MVPTTSTALSEEQKRPPRKKPLVTGIWPCKINGCNKQFAREADLKRHQRTTKTHSMPSFPCPQCDANFTRTDALRRHQKSRHDGVVIEPVSRNKGGDENADGRSRSGTPSSKGKEREFYSNIPVQTHQGAPTHAGPSSYYRSHTVTISPHIPKPPISSKTGPPWPEYPTWQNGVLPPTMGPTGYISYYPSPHYRPHTSGYHTGPTSAYQSQVPPPHSSSSSSTSRNSSIPSNSSPSHTSASLSQSPPTISSDYMSPSDPTDPNFELEEQTELTEADVVAAVQAVLMQAESEEAAKKQRLKELEERERLIGGGIRSESAHSDRASMSSPLSFAGLEAGLLHRYTRPEPMEHILTEDGEPMLNPAELLTQESLASPPPS</sequence>
<gene>
    <name evidence="10" type="ORF">CPB84DRAFT_1309415</name>
</gene>
<organism evidence="10 11">
    <name type="scientific">Gymnopilus junonius</name>
    <name type="common">Spectacular rustgill mushroom</name>
    <name type="synonym">Gymnopilus spectabilis subsp. junonius</name>
    <dbReference type="NCBI Taxonomy" id="109634"/>
    <lineage>
        <taxon>Eukaryota</taxon>
        <taxon>Fungi</taxon>
        <taxon>Dikarya</taxon>
        <taxon>Basidiomycota</taxon>
        <taxon>Agaricomycotina</taxon>
        <taxon>Agaricomycetes</taxon>
        <taxon>Agaricomycetidae</taxon>
        <taxon>Agaricales</taxon>
        <taxon>Agaricineae</taxon>
        <taxon>Hymenogastraceae</taxon>
        <taxon>Gymnopilus</taxon>
    </lineage>
</organism>
<keyword evidence="6" id="KW-0539">Nucleus</keyword>
<evidence type="ECO:0000256" key="8">
    <source>
        <dbReference type="SAM" id="MobiDB-lite"/>
    </source>
</evidence>
<feature type="region of interest" description="Disordered" evidence="8">
    <location>
        <begin position="145"/>
        <end position="164"/>
    </location>
</feature>
<feature type="region of interest" description="Disordered" evidence="8">
    <location>
        <begin position="196"/>
        <end position="264"/>
    </location>
</feature>
<dbReference type="InterPro" id="IPR036236">
    <property type="entry name" value="Znf_C2H2_sf"/>
</dbReference>
<feature type="domain" description="C2H2-type" evidence="9">
    <location>
        <begin position="59"/>
        <end position="84"/>
    </location>
</feature>
<dbReference type="InterPro" id="IPR013087">
    <property type="entry name" value="Znf_C2H2_type"/>
</dbReference>
<evidence type="ECO:0000256" key="5">
    <source>
        <dbReference type="ARBA" id="ARBA00022833"/>
    </source>
</evidence>
<proteinExistence type="predicted"/>
<dbReference type="InterPro" id="IPR051059">
    <property type="entry name" value="VerF-like"/>
</dbReference>
<evidence type="ECO:0000256" key="7">
    <source>
        <dbReference type="PROSITE-ProRule" id="PRU00042"/>
    </source>
</evidence>